<gene>
    <name evidence="2" type="ORF">ACFPJ6_05450</name>
</gene>
<sequence length="597" mass="64197">MTDALTPDPVPEPDRPAGGSGRHIEPLVTAQTGIAPTVPLGVRERTPVDELVDGYLDEYAALDPESATRMGVAGHDTRLTDHSPAGIAARTALHRRVRAEADRLQPVDDVDAVTLDVLRERTGREIALAEAGEPARALDVLASPVQSIREVFDLMPTAGTDDWAVLAERLRAVPDAVASYRSALRESAAAGRVPARRQVLGCAAQCDDNVGPGGFFRALAGRAAAGHGVPETLVSELERLGAGASQAYADLAGHLREELLPVATDTDAVGAERYAPRLAYALGDDVDLRDTYDWGVAEVERLTDEGTTVARALGAGSVAEAAHLLEADASRRVEGAEAFRDWMQTVSDEAVDALAGTHFDVPDEIRRLECRIAPSHTGVVYYTGPSEDLSRPGAMWWSVPKGMTSFSTWQQRTTVYHEGVPGHHLQIAQTVLRAATLNRYRRTGVWVSGHGEGWALYAERLMAELGFLDDPADRLGLVASQLLRSVRVVLDIGVHCGFEAPAAAGGGAWDYEKAWAYLTGHVPEPEATLRFELDRYLGHPGQAPSYKVGERVWLALRDEARARDGESFDLAAWHRRALDLGSVGLGTLRRALTPAAA</sequence>
<dbReference type="RefSeq" id="WP_340267164.1">
    <property type="nucleotide sequence ID" value="NZ_JBBEOG010000001.1"/>
</dbReference>
<proteinExistence type="predicted"/>
<evidence type="ECO:0000313" key="3">
    <source>
        <dbReference type="Proteomes" id="UP001596122"/>
    </source>
</evidence>
<dbReference type="Proteomes" id="UP001596122">
    <property type="component" value="Unassembled WGS sequence"/>
</dbReference>
<comment type="caution">
    <text evidence="2">The sequence shown here is derived from an EMBL/GenBank/DDBJ whole genome shotgun (WGS) entry which is preliminary data.</text>
</comment>
<accession>A0ABW0GJZ2</accession>
<evidence type="ECO:0000313" key="2">
    <source>
        <dbReference type="EMBL" id="MFC5380228.1"/>
    </source>
</evidence>
<reference evidence="3" key="1">
    <citation type="journal article" date="2019" name="Int. J. Syst. Evol. Microbiol.">
        <title>The Global Catalogue of Microorganisms (GCM) 10K type strain sequencing project: providing services to taxonomists for standard genome sequencing and annotation.</title>
        <authorList>
            <consortium name="The Broad Institute Genomics Platform"/>
            <consortium name="The Broad Institute Genome Sequencing Center for Infectious Disease"/>
            <person name="Wu L."/>
            <person name="Ma J."/>
        </authorList>
    </citation>
    <scope>NUCLEOTIDE SEQUENCE [LARGE SCALE GENOMIC DNA]</scope>
    <source>
        <strain evidence="3">CCUG 43114</strain>
    </source>
</reference>
<protein>
    <submittedName>
        <fullName evidence="2">DUF885 domain-containing protein</fullName>
    </submittedName>
</protein>
<dbReference type="InterPro" id="IPR010281">
    <property type="entry name" value="DUF885"/>
</dbReference>
<dbReference type="Pfam" id="PF05960">
    <property type="entry name" value="DUF885"/>
    <property type="match status" value="1"/>
</dbReference>
<name>A0ABW0GJZ2_9MICO</name>
<dbReference type="EMBL" id="JBHSLD010000006">
    <property type="protein sequence ID" value="MFC5380228.1"/>
    <property type="molecule type" value="Genomic_DNA"/>
</dbReference>
<dbReference type="PANTHER" id="PTHR33361">
    <property type="entry name" value="GLR0591 PROTEIN"/>
    <property type="match status" value="1"/>
</dbReference>
<evidence type="ECO:0000256" key="1">
    <source>
        <dbReference type="SAM" id="MobiDB-lite"/>
    </source>
</evidence>
<dbReference type="PANTHER" id="PTHR33361:SF2">
    <property type="entry name" value="DUF885 DOMAIN-CONTAINING PROTEIN"/>
    <property type="match status" value="1"/>
</dbReference>
<keyword evidence="3" id="KW-1185">Reference proteome</keyword>
<feature type="region of interest" description="Disordered" evidence="1">
    <location>
        <begin position="1"/>
        <end position="23"/>
    </location>
</feature>
<organism evidence="2 3">
    <name type="scientific">Aquipuribacter nitratireducens</name>
    <dbReference type="NCBI Taxonomy" id="650104"/>
    <lineage>
        <taxon>Bacteria</taxon>
        <taxon>Bacillati</taxon>
        <taxon>Actinomycetota</taxon>
        <taxon>Actinomycetes</taxon>
        <taxon>Micrococcales</taxon>
        <taxon>Intrasporangiaceae</taxon>
        <taxon>Aquipuribacter</taxon>
    </lineage>
</organism>